<name>A0A9X0C083_9EURO</name>
<evidence type="ECO:0000313" key="2">
    <source>
        <dbReference type="EMBL" id="KAJ5493312.1"/>
    </source>
</evidence>
<comment type="caution">
    <text evidence="2">The sequence shown here is derived from an EMBL/GenBank/DDBJ whole genome shotgun (WGS) entry which is preliminary data.</text>
</comment>
<dbReference type="AlphaFoldDB" id="A0A9X0C083"/>
<keyword evidence="3" id="KW-1185">Reference proteome</keyword>
<dbReference type="GeneID" id="81621910"/>
<protein>
    <submittedName>
        <fullName evidence="2">Uncharacterized protein</fullName>
    </submittedName>
</protein>
<feature type="chain" id="PRO_5040854565" evidence="1">
    <location>
        <begin position="26"/>
        <end position="268"/>
    </location>
</feature>
<evidence type="ECO:0000256" key="1">
    <source>
        <dbReference type="SAM" id="SignalP"/>
    </source>
</evidence>
<evidence type="ECO:0000313" key="3">
    <source>
        <dbReference type="Proteomes" id="UP001148312"/>
    </source>
</evidence>
<accession>A0A9X0C083</accession>
<sequence>MMAIRLIFQRHLGLLLLLLLPGGWAQMCSFWETACIDPLAQTAVPLDFSPLFPDPVTFYYGFDELSTGKGRGPMTKAGFWLRYRNEGINMAVVTSNRTSEVALRIGNLTGTPSGNTNGCDGVWGRSCSGDVKSALRHAIFNLISSGEVYSKPLEAALNHMMHDHPRMPNCGAPIFDVASIPVSTFVKERYPASQPPQVKPAGSWWHPWKVWYIDGMTSDQQASQIAVGIIARSPAYGSPPPASPDDIQIELVCLQAPQGSPVTFSKGP</sequence>
<gene>
    <name evidence="2" type="ORF">N7539_002058</name>
</gene>
<feature type="signal peptide" evidence="1">
    <location>
        <begin position="1"/>
        <end position="25"/>
    </location>
</feature>
<proteinExistence type="predicted"/>
<keyword evidence="1" id="KW-0732">Signal</keyword>
<reference evidence="2" key="2">
    <citation type="journal article" date="2023" name="IMA Fungus">
        <title>Comparative genomic study of the Penicillium genus elucidates a diverse pangenome and 15 lateral gene transfer events.</title>
        <authorList>
            <person name="Petersen C."/>
            <person name="Sorensen T."/>
            <person name="Nielsen M.R."/>
            <person name="Sondergaard T.E."/>
            <person name="Sorensen J.L."/>
            <person name="Fitzpatrick D.A."/>
            <person name="Frisvad J.C."/>
            <person name="Nielsen K.L."/>
        </authorList>
    </citation>
    <scope>NUCLEOTIDE SEQUENCE</scope>
    <source>
        <strain evidence="2">IBT 30728</strain>
    </source>
</reference>
<organism evidence="2 3">
    <name type="scientific">Penicillium diatomitis</name>
    <dbReference type="NCBI Taxonomy" id="2819901"/>
    <lineage>
        <taxon>Eukaryota</taxon>
        <taxon>Fungi</taxon>
        <taxon>Dikarya</taxon>
        <taxon>Ascomycota</taxon>
        <taxon>Pezizomycotina</taxon>
        <taxon>Eurotiomycetes</taxon>
        <taxon>Eurotiomycetidae</taxon>
        <taxon>Eurotiales</taxon>
        <taxon>Aspergillaceae</taxon>
        <taxon>Penicillium</taxon>
    </lineage>
</organism>
<dbReference type="EMBL" id="JAPWDQ010000002">
    <property type="protein sequence ID" value="KAJ5493312.1"/>
    <property type="molecule type" value="Genomic_DNA"/>
</dbReference>
<dbReference type="RefSeq" id="XP_056793692.1">
    <property type="nucleotide sequence ID" value="XM_056931661.1"/>
</dbReference>
<dbReference type="Proteomes" id="UP001148312">
    <property type="component" value="Unassembled WGS sequence"/>
</dbReference>
<reference evidence="2" key="1">
    <citation type="submission" date="2022-12" db="EMBL/GenBank/DDBJ databases">
        <authorList>
            <person name="Petersen C."/>
        </authorList>
    </citation>
    <scope>NUCLEOTIDE SEQUENCE</scope>
    <source>
        <strain evidence="2">IBT 30728</strain>
    </source>
</reference>